<proteinExistence type="predicted"/>
<dbReference type="InterPro" id="IPR041025">
    <property type="entry name" value="HNH_repeat"/>
</dbReference>
<protein>
    <submittedName>
        <fullName evidence="2">Uncharacterized protein</fullName>
    </submittedName>
</protein>
<evidence type="ECO:0000256" key="1">
    <source>
        <dbReference type="SAM" id="MobiDB-lite"/>
    </source>
</evidence>
<reference evidence="2 3" key="1">
    <citation type="submission" date="2019-02" db="EMBL/GenBank/DDBJ databases">
        <authorList>
            <consortium name="Pathogen Informatics"/>
        </authorList>
    </citation>
    <scope>NUCLEOTIDE SEQUENCE [LARGE SCALE GENOMIC DNA]</scope>
    <source>
        <strain evidence="2 3">3012STDY7078520</strain>
    </source>
</reference>
<accession>A0A449CZ03</accession>
<dbReference type="Proteomes" id="UP000386281">
    <property type="component" value="Unassembled WGS sequence"/>
</dbReference>
<dbReference type="Pfam" id="PF18780">
    <property type="entry name" value="HNH_repeat"/>
    <property type="match status" value="1"/>
</dbReference>
<sequence>MPPNTLAVARIREAVPTPRTRFICIIFSASQGHHSLYAATISGHTTDTLCSCVSRRRLRVPRLKPDVPHLKRTMDWMSDTGRTHTSSLAVLGALLFITARSLDSTGAPGIPASADPAKLSPTDRETLAEVESALTVQLENSGMSVTSTLAEVAAAVAYVRGRAEVPSLTASRYDKLRKSVLDGLGATSAQGATIWPPTSQTAVQRFGSWNEALKAAGLGDEQDRPSQGAAALRRGCLRQGDCRIPRRLRITRDRRDLQGLHRIRRRAQGRGALGRGRQEVLRKLEFSARRGGMRLLQAHRAGAKASNRSHAVLMVSSETAKHHAMPARCRVTDSEDSSPRWHCCRRACPSLPRIVQEAASPPGRSKPPVEAMVASSQAGVA</sequence>
<dbReference type="AlphaFoldDB" id="A0A449CZ03"/>
<name>A0A449CZ03_9MICO</name>
<evidence type="ECO:0000313" key="2">
    <source>
        <dbReference type="EMBL" id="VEW10591.1"/>
    </source>
</evidence>
<dbReference type="EMBL" id="CAACXN010000009">
    <property type="protein sequence ID" value="VEW10591.1"/>
    <property type="molecule type" value="Genomic_DNA"/>
</dbReference>
<evidence type="ECO:0000313" key="3">
    <source>
        <dbReference type="Proteomes" id="UP000386281"/>
    </source>
</evidence>
<gene>
    <name evidence="2" type="ORF">NCTC12391_00233</name>
</gene>
<organism evidence="2 3">
    <name type="scientific">Brevibacterium casei</name>
    <dbReference type="NCBI Taxonomy" id="33889"/>
    <lineage>
        <taxon>Bacteria</taxon>
        <taxon>Bacillati</taxon>
        <taxon>Actinomycetota</taxon>
        <taxon>Actinomycetes</taxon>
        <taxon>Micrococcales</taxon>
        <taxon>Brevibacteriaceae</taxon>
        <taxon>Brevibacterium</taxon>
    </lineage>
</organism>
<feature type="region of interest" description="Disordered" evidence="1">
    <location>
        <begin position="357"/>
        <end position="381"/>
    </location>
</feature>